<evidence type="ECO:0000313" key="1">
    <source>
        <dbReference type="EMBL" id="KAF3501506.1"/>
    </source>
</evidence>
<gene>
    <name evidence="1" type="ORF">F2Q69_00042687</name>
</gene>
<comment type="caution">
    <text evidence="1">The sequence shown here is derived from an EMBL/GenBank/DDBJ whole genome shotgun (WGS) entry which is preliminary data.</text>
</comment>
<dbReference type="Proteomes" id="UP000712600">
    <property type="component" value="Unassembled WGS sequence"/>
</dbReference>
<organism evidence="1 2">
    <name type="scientific">Brassica cretica</name>
    <name type="common">Mustard</name>
    <dbReference type="NCBI Taxonomy" id="69181"/>
    <lineage>
        <taxon>Eukaryota</taxon>
        <taxon>Viridiplantae</taxon>
        <taxon>Streptophyta</taxon>
        <taxon>Embryophyta</taxon>
        <taxon>Tracheophyta</taxon>
        <taxon>Spermatophyta</taxon>
        <taxon>Magnoliopsida</taxon>
        <taxon>eudicotyledons</taxon>
        <taxon>Gunneridae</taxon>
        <taxon>Pentapetalae</taxon>
        <taxon>rosids</taxon>
        <taxon>malvids</taxon>
        <taxon>Brassicales</taxon>
        <taxon>Brassicaceae</taxon>
        <taxon>Brassiceae</taxon>
        <taxon>Brassica</taxon>
    </lineage>
</organism>
<dbReference type="AlphaFoldDB" id="A0A8S9NGT1"/>
<evidence type="ECO:0000313" key="2">
    <source>
        <dbReference type="Proteomes" id="UP000712600"/>
    </source>
</evidence>
<accession>A0A8S9NGT1</accession>
<name>A0A8S9NGT1_BRACR</name>
<sequence length="480" mass="55143">MELRSGSEQRRSVGEYRLKKLKIEDQPSAVSVSKTTSAAMIHDSEAQIESKSDPVIAKKIPDVELTKPEEQIESQCASQHIDSFEHKKVPHSALLENNSSQLLCNEARHDQICGVLSAPKLEATYILDVDMGDELTQKAQVETASTPVIQCLILDRESKEYVDSLKKTEEFHEDNRVKALERATRLWKPGRLLLYSFIQLGWLVRDGKIHENAFSSEETRERRDMDLCFFQSLMLNNTLRVEESVACQIKRSAIDDEKFWGTRFEDAQIGLCFLETSDTTKPVYPTEDLIPEHQLLVQTVLRVRREYQQQILILWKKKRHKKGNEDFVEAVIDNMNTGCDYAETVLNMLKSFWFMESWEGEPTTGFVGNRFHDFVISEVFHLQRPPENIFNIENGPESEVVSSLLQWLLLSSWSSRNGDSLRTNQSALEYVKLVIGDSVELLFWYQEIYFSESSVHEELQDDALEVECFVLGAGVFKVAT</sequence>
<proteinExistence type="predicted"/>
<dbReference type="EMBL" id="QGKX02001621">
    <property type="protein sequence ID" value="KAF3501506.1"/>
    <property type="molecule type" value="Genomic_DNA"/>
</dbReference>
<protein>
    <submittedName>
        <fullName evidence="1">Uncharacterized protein</fullName>
    </submittedName>
</protein>
<reference evidence="1" key="1">
    <citation type="submission" date="2019-12" db="EMBL/GenBank/DDBJ databases">
        <title>Genome sequencing and annotation of Brassica cretica.</title>
        <authorList>
            <person name="Studholme D.J."/>
            <person name="Sarris P."/>
        </authorList>
    </citation>
    <scope>NUCLEOTIDE SEQUENCE</scope>
    <source>
        <strain evidence="1">PFS-109/04</strain>
        <tissue evidence="1">Leaf</tissue>
    </source>
</reference>